<name>A0AAV2L7T7_KNICA</name>
<keyword evidence="3" id="KW-1185">Reference proteome</keyword>
<organism evidence="2 3">
    <name type="scientific">Knipowitschia caucasica</name>
    <name type="common">Caucasian dwarf goby</name>
    <name type="synonym">Pomatoschistus caucasicus</name>
    <dbReference type="NCBI Taxonomy" id="637954"/>
    <lineage>
        <taxon>Eukaryota</taxon>
        <taxon>Metazoa</taxon>
        <taxon>Chordata</taxon>
        <taxon>Craniata</taxon>
        <taxon>Vertebrata</taxon>
        <taxon>Euteleostomi</taxon>
        <taxon>Actinopterygii</taxon>
        <taxon>Neopterygii</taxon>
        <taxon>Teleostei</taxon>
        <taxon>Neoteleostei</taxon>
        <taxon>Acanthomorphata</taxon>
        <taxon>Gobiaria</taxon>
        <taxon>Gobiiformes</taxon>
        <taxon>Gobioidei</taxon>
        <taxon>Gobiidae</taxon>
        <taxon>Gobiinae</taxon>
        <taxon>Knipowitschia</taxon>
    </lineage>
</organism>
<proteinExistence type="predicted"/>
<dbReference type="AlphaFoldDB" id="A0AAV2L7T7"/>
<accession>A0AAV2L7T7</accession>
<feature type="compositionally biased region" description="Polar residues" evidence="1">
    <location>
        <begin position="87"/>
        <end position="103"/>
    </location>
</feature>
<sequence length="210" mass="22269">MVLSGQCTDALKCGSHGASGAVSAALTCLSEEHLLMPKQVLQSLLLRLCCSLFGVREKCAGLTRSESSLAEWYIVPSRGRSDPPQLQPISSAGTPSSLNTSPDKSPCLPPSLTLSRRWGEVPMSGPLYSVRGRGEAGVFPTLGEDSRRATVLQLQKQAPLPPGPLPSHIHTCSPAHTYLEEVEFLANTAGLKIPESSKSSSRSFLSPCSV</sequence>
<reference evidence="2 3" key="1">
    <citation type="submission" date="2024-04" db="EMBL/GenBank/DDBJ databases">
        <authorList>
            <person name="Waldvogel A.-M."/>
            <person name="Schoenle A."/>
        </authorList>
    </citation>
    <scope>NUCLEOTIDE SEQUENCE [LARGE SCALE GENOMIC DNA]</scope>
</reference>
<evidence type="ECO:0000313" key="2">
    <source>
        <dbReference type="EMBL" id="CAL1597143.1"/>
    </source>
</evidence>
<evidence type="ECO:0000313" key="3">
    <source>
        <dbReference type="Proteomes" id="UP001497482"/>
    </source>
</evidence>
<feature type="region of interest" description="Disordered" evidence="1">
    <location>
        <begin position="79"/>
        <end position="109"/>
    </location>
</feature>
<gene>
    <name evidence="2" type="ORF">KC01_LOCUS25698</name>
</gene>
<dbReference type="Proteomes" id="UP001497482">
    <property type="component" value="Chromosome 21"/>
</dbReference>
<protein>
    <submittedName>
        <fullName evidence="2">Uncharacterized protein</fullName>
    </submittedName>
</protein>
<dbReference type="EMBL" id="OZ035843">
    <property type="protein sequence ID" value="CAL1597143.1"/>
    <property type="molecule type" value="Genomic_DNA"/>
</dbReference>
<evidence type="ECO:0000256" key="1">
    <source>
        <dbReference type="SAM" id="MobiDB-lite"/>
    </source>
</evidence>